<dbReference type="GO" id="GO:0007143">
    <property type="term" value="P:female meiotic nuclear division"/>
    <property type="evidence" value="ECO:0007669"/>
    <property type="project" value="InterPro"/>
</dbReference>
<dbReference type="InterPro" id="IPR039933">
    <property type="entry name" value="XRI1"/>
</dbReference>
<organism evidence="1 2">
    <name type="scientific">Thalictrum thalictroides</name>
    <name type="common">Rue-anemone</name>
    <name type="synonym">Anemone thalictroides</name>
    <dbReference type="NCBI Taxonomy" id="46969"/>
    <lineage>
        <taxon>Eukaryota</taxon>
        <taxon>Viridiplantae</taxon>
        <taxon>Streptophyta</taxon>
        <taxon>Embryophyta</taxon>
        <taxon>Tracheophyta</taxon>
        <taxon>Spermatophyta</taxon>
        <taxon>Magnoliopsida</taxon>
        <taxon>Ranunculales</taxon>
        <taxon>Ranunculaceae</taxon>
        <taxon>Thalictroideae</taxon>
        <taxon>Thalictrum</taxon>
    </lineage>
</organism>
<dbReference type="GO" id="GO:0007140">
    <property type="term" value="P:male meiotic nuclear division"/>
    <property type="evidence" value="ECO:0007669"/>
    <property type="project" value="InterPro"/>
</dbReference>
<evidence type="ECO:0000313" key="1">
    <source>
        <dbReference type="EMBL" id="KAF5177189.1"/>
    </source>
</evidence>
<proteinExistence type="predicted"/>
<evidence type="ECO:0000313" key="2">
    <source>
        <dbReference type="Proteomes" id="UP000554482"/>
    </source>
</evidence>
<dbReference type="PANTHER" id="PTHR33385:SF18">
    <property type="entry name" value="XRI1-LIKE PROTEIN"/>
    <property type="match status" value="1"/>
</dbReference>
<sequence>MAYDSNLLLHTPYYPSYPYSSTLSGGELYSIGGVFNADMSTVMETIQPFFSPSIDYNCNFNSSTGYLEDALLEWNHQCKRRRSLLEDQDQTIVTSEDLPQNLNCFSEVTKDSSVPDEGYINFSSSSNSSGDDVKATEEESDTINSFSSCYTELFKMTDTRTARDPPVGDHRRSQRKKLGKGVVYPFAVVKPGGFEGDMTLNDINERIHMPPTRPVKHPVGDFACRPCISPDGPGLSGKVVVSFTRLQTKGSGTITIVRTRD</sequence>
<dbReference type="PANTHER" id="PTHR33385">
    <property type="entry name" value="PROTEIN XRI1"/>
    <property type="match status" value="1"/>
</dbReference>
<protein>
    <submittedName>
        <fullName evidence="1">Xri1-like protein</fullName>
    </submittedName>
</protein>
<dbReference type="OrthoDB" id="691244at2759"/>
<dbReference type="AlphaFoldDB" id="A0A7J6UX92"/>
<dbReference type="EMBL" id="JABWDY010041724">
    <property type="protein sequence ID" value="KAF5177189.1"/>
    <property type="molecule type" value="Genomic_DNA"/>
</dbReference>
<accession>A0A7J6UX92</accession>
<comment type="caution">
    <text evidence="1">The sequence shown here is derived from an EMBL/GenBank/DDBJ whole genome shotgun (WGS) entry which is preliminary data.</text>
</comment>
<name>A0A7J6UX92_THATH</name>
<dbReference type="Proteomes" id="UP000554482">
    <property type="component" value="Unassembled WGS sequence"/>
</dbReference>
<gene>
    <name evidence="1" type="ORF">FRX31_033224</name>
</gene>
<keyword evidence="2" id="KW-1185">Reference proteome</keyword>
<reference evidence="1 2" key="1">
    <citation type="submission" date="2020-06" db="EMBL/GenBank/DDBJ databases">
        <title>Transcriptomic and genomic resources for Thalictrum thalictroides and T. hernandezii: Facilitating candidate gene discovery in an emerging model plant lineage.</title>
        <authorList>
            <person name="Arias T."/>
            <person name="Riano-Pachon D.M."/>
            <person name="Di Stilio V.S."/>
        </authorList>
    </citation>
    <scope>NUCLEOTIDE SEQUENCE [LARGE SCALE GENOMIC DNA]</scope>
    <source>
        <strain evidence="2">cv. WT478/WT964</strain>
        <tissue evidence="1">Leaves</tissue>
    </source>
</reference>